<reference evidence="10 13" key="1">
    <citation type="journal article" date="2018" name="Int. J. Syst. Evol. Microbiol.">
        <title>Draft Genome Sequence of Faecalimonas umbilicata JCM 30896T, an Acetate-Producing Bacterium Isolated from Human Feces.</title>
        <authorList>
            <person name="Sakamoto M."/>
            <person name="Ikeyama N."/>
            <person name="Yuki M."/>
            <person name="Ohkuma M."/>
        </authorList>
    </citation>
    <scope>NUCLEOTIDE SEQUENCE [LARGE SCALE GENOMIC DNA]</scope>
    <source>
        <strain evidence="10 13">EGH7</strain>
    </source>
</reference>
<comment type="caution">
    <text evidence="11">The sequence shown here is derived from an EMBL/GenBank/DDBJ whole genome shotgun (WGS) entry which is preliminary data.</text>
</comment>
<dbReference type="GO" id="GO:0004370">
    <property type="term" value="F:glycerol kinase activity"/>
    <property type="evidence" value="ECO:0007669"/>
    <property type="project" value="TreeGrafter"/>
</dbReference>
<sequence length="498" mass="56011">MAEKHMLAADFGGSSGRVVKGNFDGNRISLEEIHRFANEPVTLWGKETSVMCWDFLRLFCELKKGILKAGGNTDSIGIDTWGVDYGLLDQSGQLLTNPIHYRDLRTSGMRREATAQIEESFLYEITGSQFMEINTFYQLLAEKKIRKDLFGMAGQVLFLPDLFGYFLSGERTAEYSIASTSQLLDARGKSWSEEILKAAGISRRLFPDISMPGIPLGMLRRELSQELGVKSLKVITVAGHDTQSAMAAIPAEEEDFLFLSCGTWSLFGTELKEPLINEKAFSYGMTNEGGCENKISFLKNIVGLWMIQESRRQWMREGQAYSFGELEDMAKSAKPFCCLLDPDAPIFLPEGNMPKRIQRFCQESGQNIPETPGAIVRGIDESLALCYRNAMEEIQDCTQKKYRAIYMVGGGIQSNLLCQMTANACKVPVITGPQEATVYGNLGMQLIAEQEVKDVKELRGLIRTSEDLKRYEPSDTEVWDEIYEIWKHTVKVREDNIL</sequence>
<dbReference type="Proteomes" id="UP000702954">
    <property type="component" value="Unassembled WGS sequence"/>
</dbReference>
<evidence type="ECO:0000256" key="5">
    <source>
        <dbReference type="ARBA" id="ARBA00022840"/>
    </source>
</evidence>
<proteinExistence type="inferred from homology"/>
<dbReference type="GO" id="GO:0005829">
    <property type="term" value="C:cytosol"/>
    <property type="evidence" value="ECO:0007669"/>
    <property type="project" value="TreeGrafter"/>
</dbReference>
<dbReference type="RefSeq" id="WP_116442251.1">
    <property type="nucleotide sequence ID" value="NZ_BHEO01000008.1"/>
</dbReference>
<dbReference type="Pfam" id="PF02782">
    <property type="entry name" value="FGGY_C"/>
    <property type="match status" value="1"/>
</dbReference>
<keyword evidence="6" id="KW-1015">Disulfide bond</keyword>
<evidence type="ECO:0000256" key="1">
    <source>
        <dbReference type="ARBA" id="ARBA00009156"/>
    </source>
</evidence>
<dbReference type="GO" id="GO:0006071">
    <property type="term" value="P:glycerol metabolic process"/>
    <property type="evidence" value="ECO:0007669"/>
    <property type="project" value="TreeGrafter"/>
</dbReference>
<feature type="domain" description="Carbohydrate kinase FGGY N-terminal" evidence="8">
    <location>
        <begin position="6"/>
        <end position="246"/>
    </location>
</feature>
<dbReference type="GO" id="GO:0019301">
    <property type="term" value="P:rhamnose catabolic process"/>
    <property type="evidence" value="ECO:0007669"/>
    <property type="project" value="InterPro"/>
</dbReference>
<dbReference type="InterPro" id="IPR018485">
    <property type="entry name" value="FGGY_C"/>
</dbReference>
<keyword evidence="2" id="KW-0808">Transferase</keyword>
<dbReference type="PANTHER" id="PTHR10196:SF93">
    <property type="entry name" value="L-RHAMNULOKINASE"/>
    <property type="match status" value="1"/>
</dbReference>
<evidence type="ECO:0000256" key="6">
    <source>
        <dbReference type="ARBA" id="ARBA00023157"/>
    </source>
</evidence>
<dbReference type="Pfam" id="PF00370">
    <property type="entry name" value="FGGY_N"/>
    <property type="match status" value="1"/>
</dbReference>
<feature type="domain" description="Carbohydrate kinase FGGY C-terminal" evidence="9">
    <location>
        <begin position="258"/>
        <end position="448"/>
    </location>
</feature>
<keyword evidence="3" id="KW-0547">Nucleotide-binding</keyword>
<comment type="similarity">
    <text evidence="1">Belongs to the FGGY kinase family.</text>
</comment>
<dbReference type="GO" id="GO:0005524">
    <property type="term" value="F:ATP binding"/>
    <property type="evidence" value="ECO:0007669"/>
    <property type="project" value="UniProtKB-KW"/>
</dbReference>
<evidence type="ECO:0000256" key="2">
    <source>
        <dbReference type="ARBA" id="ARBA00022679"/>
    </source>
</evidence>
<keyword evidence="5" id="KW-0067">ATP-binding</keyword>
<evidence type="ECO:0000259" key="8">
    <source>
        <dbReference type="Pfam" id="PF00370"/>
    </source>
</evidence>
<evidence type="ECO:0000313" key="13">
    <source>
        <dbReference type="Proteomes" id="UP000702954"/>
    </source>
</evidence>
<evidence type="ECO:0000256" key="7">
    <source>
        <dbReference type="ARBA" id="ARBA00023308"/>
    </source>
</evidence>
<protein>
    <submittedName>
        <fullName evidence="10">L-fuculose kinase</fullName>
    </submittedName>
    <submittedName>
        <fullName evidence="11">Rhamnulokinase/L-fuculokinase</fullName>
    </submittedName>
</protein>
<name>A0A4R3JU06_9FIRM</name>
<keyword evidence="4 11" id="KW-0418">Kinase</keyword>
<dbReference type="InterPro" id="IPR043129">
    <property type="entry name" value="ATPase_NBD"/>
</dbReference>
<dbReference type="GO" id="GO:0008993">
    <property type="term" value="F:rhamnulokinase activity"/>
    <property type="evidence" value="ECO:0007669"/>
    <property type="project" value="InterPro"/>
</dbReference>
<dbReference type="Proteomes" id="UP000294613">
    <property type="component" value="Unassembled WGS sequence"/>
</dbReference>
<dbReference type="Gene3D" id="3.30.420.40">
    <property type="match status" value="2"/>
</dbReference>
<dbReference type="InterPro" id="IPR013449">
    <property type="entry name" value="Rhamnulokinase"/>
</dbReference>
<dbReference type="SUPFAM" id="SSF53067">
    <property type="entry name" value="Actin-like ATPase domain"/>
    <property type="match status" value="2"/>
</dbReference>
<keyword evidence="13" id="KW-1185">Reference proteome</keyword>
<evidence type="ECO:0000313" key="11">
    <source>
        <dbReference type="EMBL" id="TCS69266.1"/>
    </source>
</evidence>
<evidence type="ECO:0000313" key="12">
    <source>
        <dbReference type="Proteomes" id="UP000294613"/>
    </source>
</evidence>
<evidence type="ECO:0000259" key="9">
    <source>
        <dbReference type="Pfam" id="PF02782"/>
    </source>
</evidence>
<evidence type="ECO:0000256" key="3">
    <source>
        <dbReference type="ARBA" id="ARBA00022741"/>
    </source>
</evidence>
<organism evidence="11 12">
    <name type="scientific">Faecalimonas umbilicata</name>
    <dbReference type="NCBI Taxonomy" id="1912855"/>
    <lineage>
        <taxon>Bacteria</taxon>
        <taxon>Bacillati</taxon>
        <taxon>Bacillota</taxon>
        <taxon>Clostridia</taxon>
        <taxon>Lachnospirales</taxon>
        <taxon>Lachnospiraceae</taxon>
        <taxon>Faecalimonas</taxon>
    </lineage>
</organism>
<dbReference type="PANTHER" id="PTHR10196">
    <property type="entry name" value="SUGAR KINASE"/>
    <property type="match status" value="1"/>
</dbReference>
<gene>
    <name evidence="11" type="ORF">EDD74_10421</name>
    <name evidence="10" type="ORF">FAEUMB_27580</name>
</gene>
<keyword evidence="7" id="KW-0684">Rhamnose metabolism</keyword>
<dbReference type="AlphaFoldDB" id="A0A4R3JU06"/>
<dbReference type="CDD" id="cd07771">
    <property type="entry name" value="ASKHA_NBD_FGGY_RhaB-like"/>
    <property type="match status" value="1"/>
</dbReference>
<dbReference type="EMBL" id="BHEO01000008">
    <property type="protein sequence ID" value="GBU06217.1"/>
    <property type="molecule type" value="Genomic_DNA"/>
</dbReference>
<accession>A0A4R3JU06</accession>
<reference evidence="11 12" key="2">
    <citation type="submission" date="2019-03" db="EMBL/GenBank/DDBJ databases">
        <title>Genomic Encyclopedia of Type Strains, Phase IV (KMG-IV): sequencing the most valuable type-strain genomes for metagenomic binning, comparative biology and taxonomic classification.</title>
        <authorList>
            <person name="Goeker M."/>
        </authorList>
    </citation>
    <scope>NUCLEOTIDE SEQUENCE [LARGE SCALE GENOMIC DNA]</scope>
    <source>
        <strain evidence="11 12">DSM 103426</strain>
    </source>
</reference>
<dbReference type="InterPro" id="IPR018484">
    <property type="entry name" value="FGGY_N"/>
</dbReference>
<evidence type="ECO:0000256" key="4">
    <source>
        <dbReference type="ARBA" id="ARBA00022777"/>
    </source>
</evidence>
<dbReference type="EMBL" id="SLZV01000004">
    <property type="protein sequence ID" value="TCS69266.1"/>
    <property type="molecule type" value="Genomic_DNA"/>
</dbReference>
<evidence type="ECO:0000313" key="10">
    <source>
        <dbReference type="EMBL" id="GBU06217.1"/>
    </source>
</evidence>